<keyword evidence="2" id="KW-1185">Reference proteome</keyword>
<organism evidence="1 2">
    <name type="scientific">Desulfomonile tiedjei (strain ATCC 49306 / DSM 6799 / DCB-1)</name>
    <dbReference type="NCBI Taxonomy" id="706587"/>
    <lineage>
        <taxon>Bacteria</taxon>
        <taxon>Pseudomonadati</taxon>
        <taxon>Thermodesulfobacteriota</taxon>
        <taxon>Desulfomonilia</taxon>
        <taxon>Desulfomonilales</taxon>
        <taxon>Desulfomonilaceae</taxon>
        <taxon>Desulfomonile</taxon>
    </lineage>
</organism>
<reference evidence="2" key="1">
    <citation type="submission" date="2012-06" db="EMBL/GenBank/DDBJ databases">
        <title>Complete sequence of chromosome of Desulfomonile tiedjei DSM 6799.</title>
        <authorList>
            <person name="Lucas S."/>
            <person name="Copeland A."/>
            <person name="Lapidus A."/>
            <person name="Glavina del Rio T."/>
            <person name="Dalin E."/>
            <person name="Tice H."/>
            <person name="Bruce D."/>
            <person name="Goodwin L."/>
            <person name="Pitluck S."/>
            <person name="Peters L."/>
            <person name="Ovchinnikova G."/>
            <person name="Zeytun A."/>
            <person name="Lu M."/>
            <person name="Kyrpides N."/>
            <person name="Mavromatis K."/>
            <person name="Ivanova N."/>
            <person name="Brettin T."/>
            <person name="Detter J.C."/>
            <person name="Han C."/>
            <person name="Larimer F."/>
            <person name="Land M."/>
            <person name="Hauser L."/>
            <person name="Markowitz V."/>
            <person name="Cheng J.-F."/>
            <person name="Hugenholtz P."/>
            <person name="Woyke T."/>
            <person name="Wu D."/>
            <person name="Spring S."/>
            <person name="Schroeder M."/>
            <person name="Brambilla E."/>
            <person name="Klenk H.-P."/>
            <person name="Eisen J.A."/>
        </authorList>
    </citation>
    <scope>NUCLEOTIDE SEQUENCE [LARGE SCALE GENOMIC DNA]</scope>
    <source>
        <strain evidence="2">ATCC 49306 / DSM 6799 / DCB-1</strain>
    </source>
</reference>
<dbReference type="HOGENOM" id="CLU_2632372_0_0_7"/>
<protein>
    <submittedName>
        <fullName evidence="1">Uncharacterized protein</fullName>
    </submittedName>
</protein>
<dbReference type="Proteomes" id="UP000006055">
    <property type="component" value="Chromosome"/>
</dbReference>
<name>I4C4F5_DESTA</name>
<dbReference type="AlphaFoldDB" id="I4C4F5"/>
<evidence type="ECO:0000313" key="1">
    <source>
        <dbReference type="EMBL" id="AFM24446.1"/>
    </source>
</evidence>
<dbReference type="EMBL" id="CP003360">
    <property type="protein sequence ID" value="AFM24446.1"/>
    <property type="molecule type" value="Genomic_DNA"/>
</dbReference>
<proteinExistence type="predicted"/>
<accession>I4C4F5</accession>
<dbReference type="KEGG" id="dti:Desti_1736"/>
<evidence type="ECO:0000313" key="2">
    <source>
        <dbReference type="Proteomes" id="UP000006055"/>
    </source>
</evidence>
<sequence length="77" mass="8943">MKWEFGERLVWQKLLPDFLFRRKADAILHRGITKTNVRLRVGSLVGAVPPCRHVFNMINDIAKIDQRGETVSKLKNL</sequence>
<gene>
    <name evidence="1" type="ordered locus">Desti_1736</name>
</gene>